<gene>
    <name evidence="2" type="ORF">Poly30_49650</name>
</gene>
<dbReference type="RefSeq" id="WP_145203706.1">
    <property type="nucleotide sequence ID" value="NZ_CP036434.1"/>
</dbReference>
<proteinExistence type="predicted"/>
<evidence type="ECO:0000313" key="3">
    <source>
        <dbReference type="Proteomes" id="UP000320390"/>
    </source>
</evidence>
<dbReference type="Proteomes" id="UP000320390">
    <property type="component" value="Chromosome"/>
</dbReference>
<protein>
    <submittedName>
        <fullName evidence="2">Uncharacterized protein</fullName>
    </submittedName>
</protein>
<name>A0A518EZA0_9BACT</name>
<dbReference type="AlphaFoldDB" id="A0A518EZA0"/>
<keyword evidence="3" id="KW-1185">Reference proteome</keyword>
<dbReference type="EMBL" id="CP036434">
    <property type="protein sequence ID" value="QDV09407.1"/>
    <property type="molecule type" value="Genomic_DNA"/>
</dbReference>
<organism evidence="2 3">
    <name type="scientific">Saltatorellus ferox</name>
    <dbReference type="NCBI Taxonomy" id="2528018"/>
    <lineage>
        <taxon>Bacteria</taxon>
        <taxon>Pseudomonadati</taxon>
        <taxon>Planctomycetota</taxon>
        <taxon>Planctomycetia</taxon>
        <taxon>Planctomycetia incertae sedis</taxon>
        <taxon>Saltatorellus</taxon>
    </lineage>
</organism>
<accession>A0A518EZA0</accession>
<evidence type="ECO:0000313" key="2">
    <source>
        <dbReference type="EMBL" id="QDV09407.1"/>
    </source>
</evidence>
<evidence type="ECO:0000256" key="1">
    <source>
        <dbReference type="SAM" id="MobiDB-lite"/>
    </source>
</evidence>
<feature type="region of interest" description="Disordered" evidence="1">
    <location>
        <begin position="52"/>
        <end position="71"/>
    </location>
</feature>
<sequence>MTLSFFDEDKRFCPECAGYVRFLQSPSAAYCAECGNEVMLFSPAEMKNLRRDIKGDSGDSEYRQIHRESAG</sequence>
<reference evidence="2 3" key="1">
    <citation type="submission" date="2019-02" db="EMBL/GenBank/DDBJ databases">
        <title>Deep-cultivation of Planctomycetes and their phenomic and genomic characterization uncovers novel biology.</title>
        <authorList>
            <person name="Wiegand S."/>
            <person name="Jogler M."/>
            <person name="Boedeker C."/>
            <person name="Pinto D."/>
            <person name="Vollmers J."/>
            <person name="Rivas-Marin E."/>
            <person name="Kohn T."/>
            <person name="Peeters S.H."/>
            <person name="Heuer A."/>
            <person name="Rast P."/>
            <person name="Oberbeckmann S."/>
            <person name="Bunk B."/>
            <person name="Jeske O."/>
            <person name="Meyerdierks A."/>
            <person name="Storesund J.E."/>
            <person name="Kallscheuer N."/>
            <person name="Luecker S."/>
            <person name="Lage O.M."/>
            <person name="Pohl T."/>
            <person name="Merkel B.J."/>
            <person name="Hornburger P."/>
            <person name="Mueller R.-W."/>
            <person name="Bruemmer F."/>
            <person name="Labrenz M."/>
            <person name="Spormann A.M."/>
            <person name="Op den Camp H."/>
            <person name="Overmann J."/>
            <person name="Amann R."/>
            <person name="Jetten M.S.M."/>
            <person name="Mascher T."/>
            <person name="Medema M.H."/>
            <person name="Devos D.P."/>
            <person name="Kaster A.-K."/>
            <person name="Ovreas L."/>
            <person name="Rohde M."/>
            <person name="Galperin M.Y."/>
            <person name="Jogler C."/>
        </authorList>
    </citation>
    <scope>NUCLEOTIDE SEQUENCE [LARGE SCALE GENOMIC DNA]</scope>
    <source>
        <strain evidence="2 3">Poly30</strain>
    </source>
</reference>